<comment type="catalytic activity">
    <reaction evidence="9">
        <text>DNA(n) + a 2'-deoxyribonucleoside 5'-triphosphate = DNA(n+1) + diphosphate</text>
        <dbReference type="Rhea" id="RHEA:22508"/>
        <dbReference type="Rhea" id="RHEA-COMP:17339"/>
        <dbReference type="Rhea" id="RHEA-COMP:17340"/>
        <dbReference type="ChEBI" id="CHEBI:33019"/>
        <dbReference type="ChEBI" id="CHEBI:61560"/>
        <dbReference type="ChEBI" id="CHEBI:173112"/>
        <dbReference type="EC" id="2.7.7.49"/>
    </reaction>
</comment>
<sequence>MKIEKDTVTFEAPDADFVTKFGIQAAADMVLDFHCFHPQLPFLYDARQLAAFLSTSRQKLLYYVRHTAAAYHPVTIPKRNGDVRILSVPDDTLRRWQRKICRELLAYLPVAPQATAYRKGGAISGNAAPHVGKRYLLKLDISDFFGSICFEQVHSAAFHTRYFSRQVGFLLTSLCCKDGALPQGAPTSPALSNLVMRNFDTSMARWCQRRGIVYTRYCDDLTFSADRPLFAVYSKAKNMLAEMGFDLNEAKTHFITNAGRQSVTGLTVNEKVSVPAGYKRSLRQEVYYTLRFGLADSILRGGHATLLTDDLPDTERYRQQLLGRIQYVLQIEPENRWFREAKQKLLSCDDRPKV</sequence>
<dbReference type="InterPro" id="IPR051083">
    <property type="entry name" value="GrpII_Intron_Splice-Mob/Def"/>
</dbReference>
<evidence type="ECO:0000256" key="5">
    <source>
        <dbReference type="ARBA" id="ARBA00022842"/>
    </source>
</evidence>
<evidence type="ECO:0000256" key="1">
    <source>
        <dbReference type="ARBA" id="ARBA00012493"/>
    </source>
</evidence>
<dbReference type="PANTHER" id="PTHR34047:SF7">
    <property type="entry name" value="RNA-DIRECTED DNA POLYMERASE"/>
    <property type="match status" value="1"/>
</dbReference>
<evidence type="ECO:0000256" key="2">
    <source>
        <dbReference type="ARBA" id="ARBA00022679"/>
    </source>
</evidence>
<accession>A0A810Q3I2</accession>
<keyword evidence="6" id="KW-0695">RNA-directed DNA polymerase</keyword>
<evidence type="ECO:0000313" key="11">
    <source>
        <dbReference type="EMBL" id="BCK82610.1"/>
    </source>
</evidence>
<feature type="domain" description="Reverse transcriptase" evidence="10">
    <location>
        <begin position="57"/>
        <end position="268"/>
    </location>
</feature>
<dbReference type="PANTHER" id="PTHR34047">
    <property type="entry name" value="NUCLEAR INTRON MATURASE 1, MITOCHONDRIAL-RELATED"/>
    <property type="match status" value="1"/>
</dbReference>
<keyword evidence="5" id="KW-0460">Magnesium</keyword>
<dbReference type="GO" id="GO:0046872">
    <property type="term" value="F:metal ion binding"/>
    <property type="evidence" value="ECO:0007669"/>
    <property type="project" value="UniProtKB-KW"/>
</dbReference>
<evidence type="ECO:0000256" key="9">
    <source>
        <dbReference type="ARBA" id="ARBA00048173"/>
    </source>
</evidence>
<evidence type="ECO:0000256" key="3">
    <source>
        <dbReference type="ARBA" id="ARBA00022695"/>
    </source>
</evidence>
<dbReference type="PROSITE" id="PS50878">
    <property type="entry name" value="RT_POL"/>
    <property type="match status" value="1"/>
</dbReference>
<dbReference type="GO" id="GO:0003723">
    <property type="term" value="F:RNA binding"/>
    <property type="evidence" value="ECO:0007669"/>
    <property type="project" value="InterPro"/>
</dbReference>
<keyword evidence="12" id="KW-1185">Reference proteome</keyword>
<evidence type="ECO:0000313" key="12">
    <source>
        <dbReference type="Proteomes" id="UP000681035"/>
    </source>
</evidence>
<protein>
    <recommendedName>
        <fullName evidence="1">RNA-directed DNA polymerase</fullName>
        <ecNumber evidence="1">2.7.7.49</ecNumber>
    </recommendedName>
</protein>
<dbReference type="Pfam" id="PF00078">
    <property type="entry name" value="RVT_1"/>
    <property type="match status" value="1"/>
</dbReference>
<dbReference type="PRINTS" id="PR00866">
    <property type="entry name" value="RNADNAPOLMS"/>
</dbReference>
<dbReference type="GO" id="GO:0051607">
    <property type="term" value="P:defense response to virus"/>
    <property type="evidence" value="ECO:0007669"/>
    <property type="project" value="UniProtKB-KW"/>
</dbReference>
<dbReference type="EC" id="2.7.7.49" evidence="1"/>
<dbReference type="InterPro" id="IPR000123">
    <property type="entry name" value="Reverse_transcriptase_msDNA"/>
</dbReference>
<evidence type="ECO:0000256" key="4">
    <source>
        <dbReference type="ARBA" id="ARBA00022723"/>
    </source>
</evidence>
<organism evidence="11 12">
    <name type="scientific">Vescimonas coprocola</name>
    <dbReference type="NCBI Taxonomy" id="2714355"/>
    <lineage>
        <taxon>Bacteria</taxon>
        <taxon>Bacillati</taxon>
        <taxon>Bacillota</taxon>
        <taxon>Clostridia</taxon>
        <taxon>Eubacteriales</taxon>
        <taxon>Oscillospiraceae</taxon>
        <taxon>Vescimonas</taxon>
    </lineage>
</organism>
<dbReference type="SUPFAM" id="SSF56672">
    <property type="entry name" value="DNA/RNA polymerases"/>
    <property type="match status" value="1"/>
</dbReference>
<evidence type="ECO:0000256" key="8">
    <source>
        <dbReference type="ARBA" id="ARBA00034120"/>
    </source>
</evidence>
<evidence type="ECO:0000256" key="7">
    <source>
        <dbReference type="ARBA" id="ARBA00023118"/>
    </source>
</evidence>
<dbReference type="Proteomes" id="UP000681035">
    <property type="component" value="Chromosome"/>
</dbReference>
<dbReference type="GO" id="GO:0003964">
    <property type="term" value="F:RNA-directed DNA polymerase activity"/>
    <property type="evidence" value="ECO:0007669"/>
    <property type="project" value="UniProtKB-KW"/>
</dbReference>
<reference evidence="11" key="1">
    <citation type="submission" date="2020-09" db="EMBL/GenBank/DDBJ databases">
        <title>New species isolated from human feces.</title>
        <authorList>
            <person name="Kitahara M."/>
            <person name="Shigeno Y."/>
            <person name="Shime M."/>
            <person name="Matsumoto Y."/>
            <person name="Nakamura S."/>
            <person name="Motooka D."/>
            <person name="Fukuoka S."/>
            <person name="Nishikawa H."/>
            <person name="Benno Y."/>
        </authorList>
    </citation>
    <scope>NUCLEOTIDE SEQUENCE</scope>
    <source>
        <strain evidence="11">MM50</strain>
    </source>
</reference>
<evidence type="ECO:0000259" key="10">
    <source>
        <dbReference type="PROSITE" id="PS50878"/>
    </source>
</evidence>
<dbReference type="RefSeq" id="WP_213541163.1">
    <property type="nucleotide sequence ID" value="NZ_AP023418.1"/>
</dbReference>
<dbReference type="InterPro" id="IPR000477">
    <property type="entry name" value="RT_dom"/>
</dbReference>
<keyword evidence="2" id="KW-0808">Transferase</keyword>
<keyword evidence="7" id="KW-0051">Antiviral defense</keyword>
<dbReference type="CDD" id="cd03487">
    <property type="entry name" value="RT_Bac_retron_II"/>
    <property type="match status" value="1"/>
</dbReference>
<dbReference type="EMBL" id="AP023418">
    <property type="protein sequence ID" value="BCK82610.1"/>
    <property type="molecule type" value="Genomic_DNA"/>
</dbReference>
<proteinExistence type="inferred from homology"/>
<keyword evidence="3" id="KW-0548">Nucleotidyltransferase</keyword>
<comment type="similarity">
    <text evidence="8">Belongs to the bacterial reverse transcriptase family.</text>
</comment>
<evidence type="ECO:0000256" key="6">
    <source>
        <dbReference type="ARBA" id="ARBA00022918"/>
    </source>
</evidence>
<name>A0A810Q3I2_9FIRM</name>
<dbReference type="AlphaFoldDB" id="A0A810Q3I2"/>
<keyword evidence="4" id="KW-0479">Metal-binding</keyword>
<gene>
    <name evidence="11" type="ORF">MM50RIKEN_23730</name>
</gene>
<dbReference type="KEGG" id="vcop:MM50RIKEN_23730"/>
<dbReference type="InterPro" id="IPR043502">
    <property type="entry name" value="DNA/RNA_pol_sf"/>
</dbReference>